<dbReference type="STRING" id="4999.A0A1Y1UBN6"/>
<evidence type="ECO:0000313" key="3">
    <source>
        <dbReference type="Proteomes" id="UP000193218"/>
    </source>
</evidence>
<comment type="caution">
    <text evidence="2">The sequence shown here is derived from an EMBL/GenBank/DDBJ whole genome shotgun (WGS) entry which is preliminary data.</text>
</comment>
<name>A0A1Y1UBN6_9TREE</name>
<dbReference type="AlphaFoldDB" id="A0A1Y1UBN6"/>
<keyword evidence="3" id="KW-1185">Reference proteome</keyword>
<dbReference type="OrthoDB" id="1047367at2759"/>
<feature type="region of interest" description="Disordered" evidence="1">
    <location>
        <begin position="74"/>
        <end position="101"/>
    </location>
</feature>
<accession>A0A1Y1UBN6</accession>
<dbReference type="RefSeq" id="XP_021869648.1">
    <property type="nucleotide sequence ID" value="XM_022011908.1"/>
</dbReference>
<sequence length="122" mass="13215">MRLTIIAPDSLYEHDVDPSMEVQDIQALIEAETGLASPNFILSTDNGVTMNEVKRSLGSYDLKGENGTIFLTFRDLPSAPSGPSGSSSSSTPGFPTNDAELERMRLQALGDPNLMRELRLVS</sequence>
<dbReference type="SUPFAM" id="SSF54236">
    <property type="entry name" value="Ubiquitin-like"/>
    <property type="match status" value="1"/>
</dbReference>
<dbReference type="Proteomes" id="UP000193218">
    <property type="component" value="Unassembled WGS sequence"/>
</dbReference>
<feature type="compositionally biased region" description="Low complexity" evidence="1">
    <location>
        <begin position="77"/>
        <end position="95"/>
    </location>
</feature>
<dbReference type="GeneID" id="33553716"/>
<dbReference type="InParanoid" id="A0A1Y1UBN6"/>
<evidence type="ECO:0000313" key="2">
    <source>
        <dbReference type="EMBL" id="ORX35458.1"/>
    </source>
</evidence>
<evidence type="ECO:0000256" key="1">
    <source>
        <dbReference type="SAM" id="MobiDB-lite"/>
    </source>
</evidence>
<dbReference type="InterPro" id="IPR029071">
    <property type="entry name" value="Ubiquitin-like_domsf"/>
</dbReference>
<organism evidence="2 3">
    <name type="scientific">Kockovaella imperatae</name>
    <dbReference type="NCBI Taxonomy" id="4999"/>
    <lineage>
        <taxon>Eukaryota</taxon>
        <taxon>Fungi</taxon>
        <taxon>Dikarya</taxon>
        <taxon>Basidiomycota</taxon>
        <taxon>Agaricomycotina</taxon>
        <taxon>Tremellomycetes</taxon>
        <taxon>Tremellales</taxon>
        <taxon>Cuniculitremaceae</taxon>
        <taxon>Kockovaella</taxon>
    </lineage>
</organism>
<gene>
    <name evidence="2" type="ORF">BD324DRAFT_100562</name>
</gene>
<protein>
    <recommendedName>
        <fullName evidence="4">Ubiquitin-like domain-containing protein</fullName>
    </recommendedName>
</protein>
<evidence type="ECO:0008006" key="4">
    <source>
        <dbReference type="Google" id="ProtNLM"/>
    </source>
</evidence>
<dbReference type="EMBL" id="NBSH01000011">
    <property type="protein sequence ID" value="ORX35458.1"/>
    <property type="molecule type" value="Genomic_DNA"/>
</dbReference>
<proteinExistence type="predicted"/>
<reference evidence="2 3" key="1">
    <citation type="submission" date="2017-03" db="EMBL/GenBank/DDBJ databases">
        <title>Widespread Adenine N6-methylation of Active Genes in Fungi.</title>
        <authorList>
            <consortium name="DOE Joint Genome Institute"/>
            <person name="Mondo S.J."/>
            <person name="Dannebaum R.O."/>
            <person name="Kuo R.C."/>
            <person name="Louie K.B."/>
            <person name="Bewick A.J."/>
            <person name="Labutti K."/>
            <person name="Haridas S."/>
            <person name="Kuo A."/>
            <person name="Salamov A."/>
            <person name="Ahrendt S.R."/>
            <person name="Lau R."/>
            <person name="Bowen B.P."/>
            <person name="Lipzen A."/>
            <person name="Sullivan W."/>
            <person name="Andreopoulos W.B."/>
            <person name="Clum A."/>
            <person name="Lindquist E."/>
            <person name="Daum C."/>
            <person name="Northen T.R."/>
            <person name="Ramamoorthy G."/>
            <person name="Schmitz R.J."/>
            <person name="Gryganskyi A."/>
            <person name="Culley D."/>
            <person name="Magnuson J."/>
            <person name="James T.Y."/>
            <person name="O'Malley M.A."/>
            <person name="Stajich J.E."/>
            <person name="Spatafora J.W."/>
            <person name="Visel A."/>
            <person name="Grigoriev I.V."/>
        </authorList>
    </citation>
    <scope>NUCLEOTIDE SEQUENCE [LARGE SCALE GENOMIC DNA]</scope>
    <source>
        <strain evidence="2 3">NRRL Y-17943</strain>
    </source>
</reference>
<dbReference type="Gene3D" id="3.10.20.90">
    <property type="entry name" value="Phosphatidylinositol 3-kinase Catalytic Subunit, Chain A, domain 1"/>
    <property type="match status" value="1"/>
</dbReference>